<dbReference type="SMART" id="SM00448">
    <property type="entry name" value="REC"/>
    <property type="match status" value="1"/>
</dbReference>
<dbReference type="EMBL" id="LJVE01000020">
    <property type="protein sequence ID" value="KPL15222.1"/>
    <property type="molecule type" value="Genomic_DNA"/>
</dbReference>
<dbReference type="GO" id="GO:0000160">
    <property type="term" value="P:phosphorelay signal transduction system"/>
    <property type="evidence" value="ECO:0007669"/>
    <property type="project" value="InterPro"/>
</dbReference>
<dbReference type="InterPro" id="IPR052893">
    <property type="entry name" value="TCS_response_regulator"/>
</dbReference>
<accession>A0A0S8JZE9</accession>
<protein>
    <submittedName>
        <fullName evidence="3">Chemotaxis protein CheY</fullName>
    </submittedName>
</protein>
<keyword evidence="1" id="KW-0597">Phosphoprotein</keyword>
<evidence type="ECO:0000256" key="1">
    <source>
        <dbReference type="PROSITE-ProRule" id="PRU00169"/>
    </source>
</evidence>
<name>A0A0S8JZE9_UNCW3</name>
<dbReference type="Proteomes" id="UP000050975">
    <property type="component" value="Unassembled WGS sequence"/>
</dbReference>
<proteinExistence type="predicted"/>
<comment type="caution">
    <text evidence="3">The sequence shown here is derived from an EMBL/GenBank/DDBJ whole genome shotgun (WGS) entry which is preliminary data.</text>
</comment>
<dbReference type="SUPFAM" id="SSF52172">
    <property type="entry name" value="CheY-like"/>
    <property type="match status" value="1"/>
</dbReference>
<dbReference type="InterPro" id="IPR011006">
    <property type="entry name" value="CheY-like_superfamily"/>
</dbReference>
<dbReference type="CDD" id="cd17557">
    <property type="entry name" value="REC_Rcp-like"/>
    <property type="match status" value="1"/>
</dbReference>
<feature type="modified residue" description="4-aspartylphosphate" evidence="1">
    <location>
        <position position="67"/>
    </location>
</feature>
<reference evidence="3 4" key="1">
    <citation type="journal article" date="2015" name="Microbiome">
        <title>Genomic resolution of linkages in carbon, nitrogen, and sulfur cycling among widespread estuary sediment bacteria.</title>
        <authorList>
            <person name="Baker B.J."/>
            <person name="Lazar C.S."/>
            <person name="Teske A.P."/>
            <person name="Dick G.J."/>
        </authorList>
    </citation>
    <scope>NUCLEOTIDE SEQUENCE [LARGE SCALE GENOMIC DNA]</scope>
    <source>
        <strain evidence="3">SM1_77</strain>
    </source>
</reference>
<evidence type="ECO:0000259" key="2">
    <source>
        <dbReference type="PROSITE" id="PS50110"/>
    </source>
</evidence>
<feature type="domain" description="Response regulatory" evidence="2">
    <location>
        <begin position="9"/>
        <end position="134"/>
    </location>
</feature>
<organism evidence="3 4">
    <name type="scientific">candidate division WOR_3 bacterium SM1_77</name>
    <dbReference type="NCBI Taxonomy" id="1703778"/>
    <lineage>
        <taxon>Bacteria</taxon>
        <taxon>Bacteria division WOR-3</taxon>
    </lineage>
</organism>
<dbReference type="InterPro" id="IPR001789">
    <property type="entry name" value="Sig_transdc_resp-reg_receiver"/>
</dbReference>
<dbReference type="PANTHER" id="PTHR44520">
    <property type="entry name" value="RESPONSE REGULATOR RCP1-RELATED"/>
    <property type="match status" value="1"/>
</dbReference>
<dbReference type="Gene3D" id="3.40.50.2300">
    <property type="match status" value="1"/>
</dbReference>
<gene>
    <name evidence="3" type="ORF">AMJ74_01865</name>
</gene>
<dbReference type="PROSITE" id="PS50110">
    <property type="entry name" value="RESPONSE_REGULATORY"/>
    <property type="match status" value="1"/>
</dbReference>
<sequence length="149" mass="16864">MLMPANHYAILLVEDDHNDVLLIKRAFQKVNIANPIIVVNDGEQAVSYLAGREPYVDRALPMLVLLDLKLPRKSGHEVLEWLRQQPNLKRLPVVVLTASSESSDVNRAYDLGANSYLVKPVTFDALVEMVKTLNLYWLILNKRADVSNE</sequence>
<evidence type="ECO:0000313" key="3">
    <source>
        <dbReference type="EMBL" id="KPL15222.1"/>
    </source>
</evidence>
<dbReference type="AlphaFoldDB" id="A0A0S8JZE9"/>
<evidence type="ECO:0000313" key="4">
    <source>
        <dbReference type="Proteomes" id="UP000050975"/>
    </source>
</evidence>
<dbReference type="PANTHER" id="PTHR44520:SF1">
    <property type="entry name" value="TWO-COMPONENT SYSTEM REGULATORY PROTEIN"/>
    <property type="match status" value="1"/>
</dbReference>
<dbReference type="Pfam" id="PF00072">
    <property type="entry name" value="Response_reg"/>
    <property type="match status" value="1"/>
</dbReference>